<name>A0A0W0XLV6_9GAMM</name>
<dbReference type="Pfam" id="PF07963">
    <property type="entry name" value="N_methyl"/>
    <property type="match status" value="1"/>
</dbReference>
<dbReference type="OrthoDB" id="5652980at2"/>
<dbReference type="PROSITE" id="PS00409">
    <property type="entry name" value="PROKAR_NTER_METHYL"/>
    <property type="match status" value="1"/>
</dbReference>
<dbReference type="AlphaFoldDB" id="A0A0W0XLV6"/>
<protein>
    <recommendedName>
        <fullName evidence="3">Tfp pilus assembly protein PilW</fullName>
    </recommendedName>
</protein>
<evidence type="ECO:0008006" key="3">
    <source>
        <dbReference type="Google" id="ProtNLM"/>
    </source>
</evidence>
<evidence type="ECO:0000313" key="2">
    <source>
        <dbReference type="Proteomes" id="UP000054618"/>
    </source>
</evidence>
<sequence length="238" mass="27592">MRFQQGISLVELLISLFLSSLLLMVLNQQYINTRQQYRHSQNLLEKENDVQMLVQLLRDSSKRAGFSPCANIASLINPDLETIHIDNRKMELRLSRMNESFSRLLEENGKIILLEKNETIKAGQTIVIADCFHAETRLVKMARFNSFGQLLELDRTLIYQYLDPVYAGLWIQEQFSVENHSYTSPALFYTFNKKEELSGIIDGMKTELIRKGGHCFLKTMLFLKKSKPVELLTRVRAV</sequence>
<gene>
    <name evidence="1" type="ORF">Lqui_2801</name>
</gene>
<dbReference type="RefSeq" id="WP_058508857.1">
    <property type="nucleotide sequence ID" value="NZ_CAAAIK010000014.1"/>
</dbReference>
<accession>A0A0W0XLV6</accession>
<organism evidence="1 2">
    <name type="scientific">Legionella quinlivanii</name>
    <dbReference type="NCBI Taxonomy" id="45073"/>
    <lineage>
        <taxon>Bacteria</taxon>
        <taxon>Pseudomonadati</taxon>
        <taxon>Pseudomonadota</taxon>
        <taxon>Gammaproteobacteria</taxon>
        <taxon>Legionellales</taxon>
        <taxon>Legionellaceae</taxon>
        <taxon>Legionella</taxon>
    </lineage>
</organism>
<dbReference type="PATRIC" id="fig|45073.5.peg.2977"/>
<dbReference type="STRING" id="45073.Lqui_2801"/>
<comment type="caution">
    <text evidence="1">The sequence shown here is derived from an EMBL/GenBank/DDBJ whole genome shotgun (WGS) entry which is preliminary data.</text>
</comment>
<proteinExistence type="predicted"/>
<keyword evidence="2" id="KW-1185">Reference proteome</keyword>
<evidence type="ECO:0000313" key="1">
    <source>
        <dbReference type="EMBL" id="KTD45330.1"/>
    </source>
</evidence>
<dbReference type="Proteomes" id="UP000054618">
    <property type="component" value="Unassembled WGS sequence"/>
</dbReference>
<reference evidence="1 2" key="1">
    <citation type="submission" date="2015-11" db="EMBL/GenBank/DDBJ databases">
        <title>Genomic analysis of 38 Legionella species identifies large and diverse effector repertoires.</title>
        <authorList>
            <person name="Burstein D."/>
            <person name="Amaro F."/>
            <person name="Zusman T."/>
            <person name="Lifshitz Z."/>
            <person name="Cohen O."/>
            <person name="Gilbert J.A."/>
            <person name="Pupko T."/>
            <person name="Shuman H.A."/>
            <person name="Segal G."/>
        </authorList>
    </citation>
    <scope>NUCLEOTIDE SEQUENCE [LARGE SCALE GENOMIC DNA]</scope>
    <source>
        <strain evidence="1 2">CDC#1442-AUS-E</strain>
    </source>
</reference>
<dbReference type="EMBL" id="LNYS01000025">
    <property type="protein sequence ID" value="KTD45330.1"/>
    <property type="molecule type" value="Genomic_DNA"/>
</dbReference>
<dbReference type="InterPro" id="IPR012902">
    <property type="entry name" value="N_methyl_site"/>
</dbReference>